<reference evidence="3" key="1">
    <citation type="submission" date="2023-06" db="EMBL/GenBank/DDBJ databases">
        <title>Genome sequence of Nocardioides sp. SOB44.</title>
        <authorList>
            <person name="Zhang G."/>
        </authorList>
    </citation>
    <scope>NUCLEOTIDE SEQUENCE</scope>
    <source>
        <strain evidence="3">SOB44</strain>
    </source>
</reference>
<keyword evidence="4" id="KW-1185">Reference proteome</keyword>
<dbReference type="Pfam" id="PF01551">
    <property type="entry name" value="Peptidase_M23"/>
    <property type="match status" value="1"/>
</dbReference>
<accession>A0ABT8TMC9</accession>
<gene>
    <name evidence="3" type="ORF">QWJ41_05290</name>
</gene>
<dbReference type="Proteomes" id="UP001168363">
    <property type="component" value="Unassembled WGS sequence"/>
</dbReference>
<keyword evidence="1" id="KW-0732">Signal</keyword>
<dbReference type="Gene3D" id="2.70.70.10">
    <property type="entry name" value="Glucose Permease (Domain IIA)"/>
    <property type="match status" value="1"/>
</dbReference>
<dbReference type="PANTHER" id="PTHR21666">
    <property type="entry name" value="PEPTIDASE-RELATED"/>
    <property type="match status" value="1"/>
</dbReference>
<comment type="caution">
    <text evidence="3">The sequence shown here is derived from an EMBL/GenBank/DDBJ whole genome shotgun (WGS) entry which is preliminary data.</text>
</comment>
<dbReference type="EMBL" id="JAULSC010000003">
    <property type="protein sequence ID" value="MDO3395121.1"/>
    <property type="molecule type" value="Genomic_DNA"/>
</dbReference>
<evidence type="ECO:0000256" key="1">
    <source>
        <dbReference type="SAM" id="SignalP"/>
    </source>
</evidence>
<feature type="signal peptide" evidence="1">
    <location>
        <begin position="1"/>
        <end position="40"/>
    </location>
</feature>
<protein>
    <submittedName>
        <fullName evidence="3">Peptidoglycan DD-metalloendopeptidase family protein</fullName>
    </submittedName>
</protein>
<dbReference type="InterPro" id="IPR016047">
    <property type="entry name" value="M23ase_b-sheet_dom"/>
</dbReference>
<proteinExistence type="predicted"/>
<feature type="domain" description="M23ase beta-sheet core" evidence="2">
    <location>
        <begin position="77"/>
        <end position="160"/>
    </location>
</feature>
<dbReference type="CDD" id="cd12797">
    <property type="entry name" value="M23_peptidase"/>
    <property type="match status" value="1"/>
</dbReference>
<dbReference type="PANTHER" id="PTHR21666:SF270">
    <property type="entry name" value="MUREIN HYDROLASE ACTIVATOR ENVC"/>
    <property type="match status" value="1"/>
</dbReference>
<dbReference type="InterPro" id="IPR028994">
    <property type="entry name" value="Integrin_alpha_N"/>
</dbReference>
<dbReference type="SUPFAM" id="SSF69318">
    <property type="entry name" value="Integrin alpha N-terminal domain"/>
    <property type="match status" value="1"/>
</dbReference>
<dbReference type="SUPFAM" id="SSF51261">
    <property type="entry name" value="Duplicated hybrid motif"/>
    <property type="match status" value="1"/>
</dbReference>
<name>A0ABT8TMC9_9ACTN</name>
<dbReference type="RefSeq" id="WP_302706212.1">
    <property type="nucleotide sequence ID" value="NZ_JAULSC010000003.1"/>
</dbReference>
<dbReference type="InterPro" id="IPR011055">
    <property type="entry name" value="Dup_hybrid_motif"/>
</dbReference>
<evidence type="ECO:0000259" key="2">
    <source>
        <dbReference type="Pfam" id="PF01551"/>
    </source>
</evidence>
<sequence length="414" mass="43099">MTGPPPAPEGPPIMRLPLLSTLLAPCLGAAVVALALPAHAAPSTDYEMPFPCGQDWTGTTRGNHSPSTKAIDWNRADDAGDPVAASAPGTVTTANATSSSGYGHYVVIDHGAGESTLYAHLDAVTVVVGQRVDQAAQIGTVGSTGNSTGAHVHYEQRLSGSVQSAWFAGAPFAYGSTQRSTNCVDVPLAANMIGKAPAELVVYRRESRSQFQVLRPGRTPKVRRFGTATDEPVLGDWDGNGVANIGVFSPGSATFALKVGSGRTRVAFGASGDQPVAGDWDGDGLWEVGVRRPAEATFHLRAADGSVSSVLLGDASDLPVAGDWDGDGRTDVGVFDQSTATFTLRRVDAEGLVWTAEVQFGEPGDLPVTGDWDGNLVTDVGVWDPATATFSERQALRPTAARSTTQSTVFGRPR</sequence>
<dbReference type="InterPro" id="IPR050570">
    <property type="entry name" value="Cell_wall_metabolism_enzyme"/>
</dbReference>
<organism evidence="3 4">
    <name type="scientific">Nocardioides cremeus</name>
    <dbReference type="NCBI Taxonomy" id="3058044"/>
    <lineage>
        <taxon>Bacteria</taxon>
        <taxon>Bacillati</taxon>
        <taxon>Actinomycetota</taxon>
        <taxon>Actinomycetes</taxon>
        <taxon>Propionibacteriales</taxon>
        <taxon>Nocardioidaceae</taxon>
        <taxon>Nocardioides</taxon>
    </lineage>
</organism>
<feature type="chain" id="PRO_5045133905" evidence="1">
    <location>
        <begin position="41"/>
        <end position="414"/>
    </location>
</feature>
<evidence type="ECO:0000313" key="4">
    <source>
        <dbReference type="Proteomes" id="UP001168363"/>
    </source>
</evidence>
<evidence type="ECO:0000313" key="3">
    <source>
        <dbReference type="EMBL" id="MDO3395121.1"/>
    </source>
</evidence>